<accession>A0ABS1U473</accession>
<evidence type="ECO:0000313" key="2">
    <source>
        <dbReference type="Proteomes" id="UP000660885"/>
    </source>
</evidence>
<protein>
    <submittedName>
        <fullName evidence="1">Nucleotidyltransferase family protein</fullName>
    </submittedName>
</protein>
<dbReference type="EMBL" id="JAETWB010000006">
    <property type="protein sequence ID" value="MBL6079467.1"/>
    <property type="molecule type" value="Genomic_DNA"/>
</dbReference>
<gene>
    <name evidence="1" type="ORF">JMJ56_15715</name>
</gene>
<dbReference type="InterPro" id="IPR009267">
    <property type="entry name" value="NTP_transf_6"/>
</dbReference>
<sequence length="178" mass="18774">MIPIDPGLLAALRSLASLGLPDAWIGAGALRNPSWDALSGFAPGTNPPEDIDVVWFDPARATPEADAAIEARLHALHPGLPWSVHNQARMAARNGDAPYASTPDAIAHWPETATAIAARWTANGVETIAPHGTADLLGLVLRPTSPGKAAAMAARAAAKGWTRRWPRLTMAPTNRSHR</sequence>
<name>A0ABS1U473_9PROT</name>
<dbReference type="Pfam" id="PF06042">
    <property type="entry name" value="NTP_transf_6"/>
    <property type="match status" value="1"/>
</dbReference>
<dbReference type="Proteomes" id="UP000660885">
    <property type="component" value="Unassembled WGS sequence"/>
</dbReference>
<dbReference type="RefSeq" id="WP_202832691.1">
    <property type="nucleotide sequence ID" value="NZ_JAETWB010000006.1"/>
</dbReference>
<organism evidence="1 2">
    <name type="scientific">Belnapia arida</name>
    <dbReference type="NCBI Taxonomy" id="2804533"/>
    <lineage>
        <taxon>Bacteria</taxon>
        <taxon>Pseudomonadati</taxon>
        <taxon>Pseudomonadota</taxon>
        <taxon>Alphaproteobacteria</taxon>
        <taxon>Acetobacterales</taxon>
        <taxon>Roseomonadaceae</taxon>
        <taxon>Belnapia</taxon>
    </lineage>
</organism>
<comment type="caution">
    <text evidence="1">The sequence shown here is derived from an EMBL/GenBank/DDBJ whole genome shotgun (WGS) entry which is preliminary data.</text>
</comment>
<proteinExistence type="predicted"/>
<evidence type="ECO:0000313" key="1">
    <source>
        <dbReference type="EMBL" id="MBL6079467.1"/>
    </source>
</evidence>
<reference evidence="1 2" key="1">
    <citation type="submission" date="2021-01" db="EMBL/GenBank/DDBJ databases">
        <title>Belnapia mucosa sp. nov. and Belnapia arida sp. nov., isolated from the Tabernas Desert (Almeria, Spain).</title>
        <authorList>
            <person name="Molina-Menor E."/>
            <person name="Vidal-Verdu A."/>
            <person name="Calonge A."/>
            <person name="Satari L."/>
            <person name="Pereto J."/>
            <person name="Porcar M."/>
        </authorList>
    </citation>
    <scope>NUCLEOTIDE SEQUENCE [LARGE SCALE GENOMIC DNA]</scope>
    <source>
        <strain evidence="1 2">T18</strain>
    </source>
</reference>
<keyword evidence="2" id="KW-1185">Reference proteome</keyword>
<dbReference type="PANTHER" id="PTHR39166:SF1">
    <property type="entry name" value="BLL1166 PROTEIN"/>
    <property type="match status" value="1"/>
</dbReference>
<dbReference type="PANTHER" id="PTHR39166">
    <property type="entry name" value="BLL1166 PROTEIN"/>
    <property type="match status" value="1"/>
</dbReference>